<comment type="caution">
    <text evidence="2">The sequence shown here is derived from an EMBL/GenBank/DDBJ whole genome shotgun (WGS) entry which is preliminary data.</text>
</comment>
<dbReference type="Proteomes" id="UP000324585">
    <property type="component" value="Unassembled WGS sequence"/>
</dbReference>
<organism evidence="2 3">
    <name type="scientific">Porphyridium purpureum</name>
    <name type="common">Red alga</name>
    <name type="synonym">Porphyridium cruentum</name>
    <dbReference type="NCBI Taxonomy" id="35688"/>
    <lineage>
        <taxon>Eukaryota</taxon>
        <taxon>Rhodophyta</taxon>
        <taxon>Bangiophyceae</taxon>
        <taxon>Porphyridiales</taxon>
        <taxon>Porphyridiaceae</taxon>
        <taxon>Porphyridium</taxon>
    </lineage>
</organism>
<sequence length="102" mass="11646">MKEWPYDLKRALEKESSAHAKAETFDVQEIIEHDDIEDGNAQVAQLRLIHRLKNQELGPMRATKSTLKRTGLNSEAKRRRSIDPGEGRGTARVSRRLYKSCG</sequence>
<dbReference type="AlphaFoldDB" id="A0A5J4YS74"/>
<gene>
    <name evidence="2" type="ORF">FVE85_4800</name>
</gene>
<feature type="compositionally biased region" description="Basic residues" evidence="1">
    <location>
        <begin position="93"/>
        <end position="102"/>
    </location>
</feature>
<evidence type="ECO:0000313" key="3">
    <source>
        <dbReference type="Proteomes" id="UP000324585"/>
    </source>
</evidence>
<protein>
    <submittedName>
        <fullName evidence="2">Uncharacterized protein</fullName>
    </submittedName>
</protein>
<proteinExistence type="predicted"/>
<feature type="region of interest" description="Disordered" evidence="1">
    <location>
        <begin position="60"/>
        <end position="102"/>
    </location>
</feature>
<name>A0A5J4YS74_PORPP</name>
<keyword evidence="3" id="KW-1185">Reference proteome</keyword>
<reference evidence="3" key="1">
    <citation type="journal article" date="2019" name="Nat. Commun.">
        <title>Expansion of phycobilisome linker gene families in mesophilic red algae.</title>
        <authorList>
            <person name="Lee J."/>
            <person name="Kim D."/>
            <person name="Bhattacharya D."/>
            <person name="Yoon H.S."/>
        </authorList>
    </citation>
    <scope>NUCLEOTIDE SEQUENCE [LARGE SCALE GENOMIC DNA]</scope>
    <source>
        <strain evidence="3">CCMP 1328</strain>
    </source>
</reference>
<evidence type="ECO:0000313" key="2">
    <source>
        <dbReference type="EMBL" id="KAA8493663.1"/>
    </source>
</evidence>
<evidence type="ECO:0000256" key="1">
    <source>
        <dbReference type="SAM" id="MobiDB-lite"/>
    </source>
</evidence>
<dbReference type="EMBL" id="VRMN01000006">
    <property type="protein sequence ID" value="KAA8493663.1"/>
    <property type="molecule type" value="Genomic_DNA"/>
</dbReference>
<accession>A0A5J4YS74</accession>